<dbReference type="InterPro" id="IPR000938">
    <property type="entry name" value="CAP-Gly_domain"/>
</dbReference>
<evidence type="ECO:0000256" key="1">
    <source>
        <dbReference type="SAM" id="MobiDB-lite"/>
    </source>
</evidence>
<evidence type="ECO:0000313" key="3">
    <source>
        <dbReference type="EMBL" id="CAK0882263.1"/>
    </source>
</evidence>
<dbReference type="InterPro" id="IPR036859">
    <property type="entry name" value="CAP-Gly_dom_sf"/>
</dbReference>
<keyword evidence="4" id="KW-1185">Reference proteome</keyword>
<gene>
    <name evidence="3" type="ORF">PCOR1329_LOCUS64834</name>
</gene>
<dbReference type="Gene3D" id="2.30.30.190">
    <property type="entry name" value="CAP Gly-rich-like domain"/>
    <property type="match status" value="1"/>
</dbReference>
<protein>
    <recommendedName>
        <fullName evidence="2">CAP-Gly domain-containing protein</fullName>
    </recommendedName>
</protein>
<reference evidence="3" key="1">
    <citation type="submission" date="2023-10" db="EMBL/GenBank/DDBJ databases">
        <authorList>
            <person name="Chen Y."/>
            <person name="Shah S."/>
            <person name="Dougan E. K."/>
            <person name="Thang M."/>
            <person name="Chan C."/>
        </authorList>
    </citation>
    <scope>NUCLEOTIDE SEQUENCE [LARGE SCALE GENOMIC DNA]</scope>
</reference>
<comment type="caution">
    <text evidence="3">The sequence shown here is derived from an EMBL/GenBank/DDBJ whole genome shotgun (WGS) entry which is preliminary data.</text>
</comment>
<name>A0ABN9W7W2_9DINO</name>
<accession>A0ABN9W7W2</accession>
<dbReference type="Pfam" id="PF01302">
    <property type="entry name" value="CAP_GLY"/>
    <property type="match status" value="1"/>
</dbReference>
<dbReference type="PROSITE" id="PS50245">
    <property type="entry name" value="CAP_GLY_2"/>
    <property type="match status" value="1"/>
</dbReference>
<feature type="domain" description="CAP-Gly" evidence="2">
    <location>
        <begin position="62"/>
        <end position="104"/>
    </location>
</feature>
<dbReference type="SMART" id="SM01052">
    <property type="entry name" value="CAP_GLY"/>
    <property type="match status" value="1"/>
</dbReference>
<dbReference type="SUPFAM" id="SSF74924">
    <property type="entry name" value="Cap-Gly domain"/>
    <property type="match status" value="1"/>
</dbReference>
<proteinExistence type="predicted"/>
<dbReference type="PANTHER" id="PTHR18916:SF83">
    <property type="entry name" value="TIP ELONGATION PROTEIN 1"/>
    <property type="match status" value="1"/>
</dbReference>
<sequence length="114" mass="11912">MPKPSLPKMPGLPTVPRTPAVRAPSAPRTTEKPPVPNVPVWVPSVGEEVEWNGKVGTVRFVGKVRFGDGNWVGLELHGGGGMHDGTVLGTEYFSCQPGSGVFAQPAQIKSVAAA</sequence>
<dbReference type="EMBL" id="CAUYUJ010018281">
    <property type="protein sequence ID" value="CAK0882263.1"/>
    <property type="molecule type" value="Genomic_DNA"/>
</dbReference>
<dbReference type="PANTHER" id="PTHR18916">
    <property type="entry name" value="DYNACTIN 1-RELATED MICROTUBULE-BINDING"/>
    <property type="match status" value="1"/>
</dbReference>
<organism evidence="3 4">
    <name type="scientific">Prorocentrum cordatum</name>
    <dbReference type="NCBI Taxonomy" id="2364126"/>
    <lineage>
        <taxon>Eukaryota</taxon>
        <taxon>Sar</taxon>
        <taxon>Alveolata</taxon>
        <taxon>Dinophyceae</taxon>
        <taxon>Prorocentrales</taxon>
        <taxon>Prorocentraceae</taxon>
        <taxon>Prorocentrum</taxon>
    </lineage>
</organism>
<dbReference type="Proteomes" id="UP001189429">
    <property type="component" value="Unassembled WGS sequence"/>
</dbReference>
<evidence type="ECO:0000259" key="2">
    <source>
        <dbReference type="PROSITE" id="PS50245"/>
    </source>
</evidence>
<evidence type="ECO:0000313" key="4">
    <source>
        <dbReference type="Proteomes" id="UP001189429"/>
    </source>
</evidence>
<feature type="region of interest" description="Disordered" evidence="1">
    <location>
        <begin position="1"/>
        <end position="37"/>
    </location>
</feature>